<keyword evidence="2" id="KW-1185">Reference proteome</keyword>
<dbReference type="OrthoDB" id="17560at2759"/>
<proteinExistence type="predicted"/>
<comment type="caution">
    <text evidence="1">The sequence shown here is derived from an EMBL/GenBank/DDBJ whole genome shotgun (WGS) entry which is preliminary data.</text>
</comment>
<organism evidence="1 2">
    <name type="scientific">Coniophora puteana (strain RWD-64-598)</name>
    <name type="common">Brown rot fungus</name>
    <dbReference type="NCBI Taxonomy" id="741705"/>
    <lineage>
        <taxon>Eukaryota</taxon>
        <taxon>Fungi</taxon>
        <taxon>Dikarya</taxon>
        <taxon>Basidiomycota</taxon>
        <taxon>Agaricomycotina</taxon>
        <taxon>Agaricomycetes</taxon>
        <taxon>Agaricomycetidae</taxon>
        <taxon>Boletales</taxon>
        <taxon>Coniophorineae</taxon>
        <taxon>Coniophoraceae</taxon>
        <taxon>Coniophora</taxon>
    </lineage>
</organism>
<dbReference type="GeneID" id="19205658"/>
<dbReference type="AlphaFoldDB" id="A0A5M3MID8"/>
<dbReference type="RefSeq" id="XP_007770743.1">
    <property type="nucleotide sequence ID" value="XM_007772553.1"/>
</dbReference>
<evidence type="ECO:0000313" key="2">
    <source>
        <dbReference type="Proteomes" id="UP000053558"/>
    </source>
</evidence>
<evidence type="ECO:0008006" key="3">
    <source>
        <dbReference type="Google" id="ProtNLM"/>
    </source>
</evidence>
<dbReference type="OMA" id="CETDDIF"/>
<dbReference type="KEGG" id="cput:CONPUDRAFT_166845"/>
<dbReference type="Proteomes" id="UP000053558">
    <property type="component" value="Unassembled WGS sequence"/>
</dbReference>
<sequence length="143" mass="16200">MSYSILRVCTTKAPLQNATLRHPPSTYPKEKALLFLPDFLGVTFRNAQLIADDFAQNGYSNYLTKATAPLLINLCEIDPPFPPDFQASAGEILKTKFVPEYHREHWVGCKHELSVRGDIQDPMVKAAKEESFVNAVEWLNEYV</sequence>
<name>A0A5M3MID8_CONPW</name>
<gene>
    <name evidence="1" type="ORF">CONPUDRAFT_166845</name>
</gene>
<accession>A0A5M3MID8</accession>
<dbReference type="EMBL" id="JH711581">
    <property type="protein sequence ID" value="EIW79009.1"/>
    <property type="molecule type" value="Genomic_DNA"/>
</dbReference>
<protein>
    <recommendedName>
        <fullName evidence="3">Dienelactone hydrolase domain-containing protein</fullName>
    </recommendedName>
</protein>
<reference evidence="2" key="1">
    <citation type="journal article" date="2012" name="Science">
        <title>The Paleozoic origin of enzymatic lignin decomposition reconstructed from 31 fungal genomes.</title>
        <authorList>
            <person name="Floudas D."/>
            <person name="Binder M."/>
            <person name="Riley R."/>
            <person name="Barry K."/>
            <person name="Blanchette R.A."/>
            <person name="Henrissat B."/>
            <person name="Martinez A.T."/>
            <person name="Otillar R."/>
            <person name="Spatafora J.W."/>
            <person name="Yadav J.S."/>
            <person name="Aerts A."/>
            <person name="Benoit I."/>
            <person name="Boyd A."/>
            <person name="Carlson A."/>
            <person name="Copeland A."/>
            <person name="Coutinho P.M."/>
            <person name="de Vries R.P."/>
            <person name="Ferreira P."/>
            <person name="Findley K."/>
            <person name="Foster B."/>
            <person name="Gaskell J."/>
            <person name="Glotzer D."/>
            <person name="Gorecki P."/>
            <person name="Heitman J."/>
            <person name="Hesse C."/>
            <person name="Hori C."/>
            <person name="Igarashi K."/>
            <person name="Jurgens J.A."/>
            <person name="Kallen N."/>
            <person name="Kersten P."/>
            <person name="Kohler A."/>
            <person name="Kuees U."/>
            <person name="Kumar T.K.A."/>
            <person name="Kuo A."/>
            <person name="LaButti K."/>
            <person name="Larrondo L.F."/>
            <person name="Lindquist E."/>
            <person name="Ling A."/>
            <person name="Lombard V."/>
            <person name="Lucas S."/>
            <person name="Lundell T."/>
            <person name="Martin R."/>
            <person name="McLaughlin D.J."/>
            <person name="Morgenstern I."/>
            <person name="Morin E."/>
            <person name="Murat C."/>
            <person name="Nagy L.G."/>
            <person name="Nolan M."/>
            <person name="Ohm R.A."/>
            <person name="Patyshakuliyeva A."/>
            <person name="Rokas A."/>
            <person name="Ruiz-Duenas F.J."/>
            <person name="Sabat G."/>
            <person name="Salamov A."/>
            <person name="Samejima M."/>
            <person name="Schmutz J."/>
            <person name="Slot J.C."/>
            <person name="St John F."/>
            <person name="Stenlid J."/>
            <person name="Sun H."/>
            <person name="Sun S."/>
            <person name="Syed K."/>
            <person name="Tsang A."/>
            <person name="Wiebenga A."/>
            <person name="Young D."/>
            <person name="Pisabarro A."/>
            <person name="Eastwood D.C."/>
            <person name="Martin F."/>
            <person name="Cullen D."/>
            <person name="Grigoriev I.V."/>
            <person name="Hibbett D.S."/>
        </authorList>
    </citation>
    <scope>NUCLEOTIDE SEQUENCE [LARGE SCALE GENOMIC DNA]</scope>
    <source>
        <strain evidence="2">RWD-64-598 SS2</strain>
    </source>
</reference>
<evidence type="ECO:0000313" key="1">
    <source>
        <dbReference type="EMBL" id="EIW79009.1"/>
    </source>
</evidence>